<dbReference type="Pfam" id="PF01470">
    <property type="entry name" value="Peptidase_C15"/>
    <property type="match status" value="1"/>
</dbReference>
<keyword evidence="7 9" id="KW-0378">Hydrolase</keyword>
<evidence type="ECO:0000256" key="5">
    <source>
        <dbReference type="ARBA" id="ARBA00022490"/>
    </source>
</evidence>
<proteinExistence type="inferred from homology"/>
<dbReference type="PROSITE" id="PS01334">
    <property type="entry name" value="PYRASE_CYS"/>
    <property type="match status" value="1"/>
</dbReference>
<evidence type="ECO:0000256" key="8">
    <source>
        <dbReference type="ARBA" id="ARBA00022807"/>
    </source>
</evidence>
<evidence type="ECO:0000256" key="6">
    <source>
        <dbReference type="ARBA" id="ARBA00022670"/>
    </source>
</evidence>
<accession>A0A1I5J859</accession>
<dbReference type="FunFam" id="3.40.630.20:FF:000001">
    <property type="entry name" value="Pyrrolidone-carboxylate peptidase"/>
    <property type="match status" value="1"/>
</dbReference>
<dbReference type="Proteomes" id="UP000182692">
    <property type="component" value="Unassembled WGS sequence"/>
</dbReference>
<feature type="active site" evidence="9">
    <location>
        <position position="165"/>
    </location>
</feature>
<keyword evidence="5 9" id="KW-0963">Cytoplasm</keyword>
<dbReference type="PRINTS" id="PR00706">
    <property type="entry name" value="PYROGLUPTASE"/>
</dbReference>
<dbReference type="EMBL" id="FOWR01000001">
    <property type="protein sequence ID" value="SFO68912.1"/>
    <property type="molecule type" value="Genomic_DNA"/>
</dbReference>
<dbReference type="InterPro" id="IPR000816">
    <property type="entry name" value="Peptidase_C15"/>
</dbReference>
<dbReference type="HAMAP" id="MF_00417">
    <property type="entry name" value="Pyrrolid_peptidase"/>
    <property type="match status" value="1"/>
</dbReference>
<dbReference type="Gene3D" id="3.40.630.20">
    <property type="entry name" value="Peptidase C15, pyroglutamyl peptidase I-like"/>
    <property type="match status" value="1"/>
</dbReference>
<dbReference type="OrthoDB" id="9779738at2"/>
<comment type="similarity">
    <text evidence="4 9">Belongs to the peptidase C15 family.</text>
</comment>
<dbReference type="CDD" id="cd00501">
    <property type="entry name" value="Peptidase_C15"/>
    <property type="match status" value="1"/>
</dbReference>
<feature type="active site" evidence="9 10">
    <location>
        <position position="80"/>
    </location>
</feature>
<evidence type="ECO:0000256" key="10">
    <source>
        <dbReference type="PROSITE-ProRule" id="PRU10076"/>
    </source>
</evidence>
<dbReference type="PANTHER" id="PTHR23402">
    <property type="entry name" value="PROTEASE FAMILY C15 PYROGLUTAMYL-PEPTIDASE I-RELATED"/>
    <property type="match status" value="1"/>
</dbReference>
<comment type="subcellular location">
    <subcellularLocation>
        <location evidence="3 9">Cytoplasm</location>
    </subcellularLocation>
</comment>
<comment type="subunit">
    <text evidence="9">Homotetramer.</text>
</comment>
<evidence type="ECO:0000313" key="13">
    <source>
        <dbReference type="Proteomes" id="UP000182692"/>
    </source>
</evidence>
<dbReference type="GeneID" id="35873533"/>
<dbReference type="PIRSF" id="PIRSF015592">
    <property type="entry name" value="Prld-crbxl_pptds"/>
    <property type="match status" value="1"/>
</dbReference>
<dbReference type="InterPro" id="IPR033693">
    <property type="entry name" value="PGPEP1_Glu_AS"/>
</dbReference>
<keyword evidence="8 9" id="KW-0788">Thiol protease</keyword>
<evidence type="ECO:0000256" key="4">
    <source>
        <dbReference type="ARBA" id="ARBA00006641"/>
    </source>
</evidence>
<comment type="function">
    <text evidence="2 9">Removes 5-oxoproline from various penultimate amino acid residues except L-proline.</text>
</comment>
<dbReference type="EC" id="3.4.19.3" evidence="9"/>
<dbReference type="InterPro" id="IPR029762">
    <property type="entry name" value="PGP-I_bact-type"/>
</dbReference>
<dbReference type="STRING" id="1121869.SAMN03084138_00028"/>
<evidence type="ECO:0000313" key="12">
    <source>
        <dbReference type="EMBL" id="SFO68912.1"/>
    </source>
</evidence>
<gene>
    <name evidence="9" type="primary">pcp</name>
    <name evidence="12" type="ORF">SAMN03084138_00028</name>
</gene>
<evidence type="ECO:0000256" key="3">
    <source>
        <dbReference type="ARBA" id="ARBA00004496"/>
    </source>
</evidence>
<dbReference type="AlphaFoldDB" id="A0A1I5J859"/>
<name>A0A1I5J859_9GAMM</name>
<sequence>MKKVLITGFEPFGGAAINPALEAVKKLDGVKLDGGEIIICDVPVTRYEAIDAVIAAIETHKPDYVITVGQAGGRFAITPERVAINMDDFRIPDNGGNQPIDEPIYEDGPDAYFSTLPIKAITAALQAKGIPCQVSNTAGTFVCNHLAYGVQHYLRDTNIGHGFIHIPLLPEQAATGDQASMALDVIAEGLRLAAQATLDNQTDIAVGAGKIC</sequence>
<dbReference type="PROSITE" id="PS01333">
    <property type="entry name" value="PYRASE_GLU"/>
    <property type="match status" value="1"/>
</dbReference>
<dbReference type="SUPFAM" id="SSF53182">
    <property type="entry name" value="Pyrrolidone carboxyl peptidase (pyroglutamate aminopeptidase)"/>
    <property type="match status" value="1"/>
</dbReference>
<organism evidence="12 13">
    <name type="scientific">Enterovibrio norvegicus DSM 15893</name>
    <dbReference type="NCBI Taxonomy" id="1121869"/>
    <lineage>
        <taxon>Bacteria</taxon>
        <taxon>Pseudomonadati</taxon>
        <taxon>Pseudomonadota</taxon>
        <taxon>Gammaproteobacteria</taxon>
        <taxon>Vibrionales</taxon>
        <taxon>Vibrionaceae</taxon>
        <taxon>Enterovibrio</taxon>
    </lineage>
</organism>
<evidence type="ECO:0000256" key="2">
    <source>
        <dbReference type="ARBA" id="ARBA00002280"/>
    </source>
</evidence>
<comment type="catalytic activity">
    <reaction evidence="1 9 10">
        <text>Release of an N-terminal pyroglutamyl group from a polypeptide, the second amino acid generally not being Pro.</text>
        <dbReference type="EC" id="3.4.19.3"/>
    </reaction>
</comment>
<dbReference type="GO" id="GO:0016920">
    <property type="term" value="F:pyroglutamyl-peptidase activity"/>
    <property type="evidence" value="ECO:0007669"/>
    <property type="project" value="UniProtKB-UniRule"/>
</dbReference>
<reference evidence="12 13" key="1">
    <citation type="submission" date="2016-10" db="EMBL/GenBank/DDBJ databases">
        <authorList>
            <person name="de Groot N.N."/>
        </authorList>
    </citation>
    <scope>NUCLEOTIDE SEQUENCE [LARGE SCALE GENOMIC DNA]</scope>
    <source>
        <strain evidence="12 13">DSM 15893</strain>
    </source>
</reference>
<keyword evidence="6 9" id="KW-0645">Protease</keyword>
<dbReference type="NCBIfam" id="TIGR00504">
    <property type="entry name" value="pyro_pdase"/>
    <property type="match status" value="1"/>
</dbReference>
<dbReference type="InterPro" id="IPR033694">
    <property type="entry name" value="PGPEP1_Cys_AS"/>
</dbReference>
<dbReference type="NCBIfam" id="NF009676">
    <property type="entry name" value="PRK13197.1"/>
    <property type="match status" value="1"/>
</dbReference>
<evidence type="ECO:0000256" key="9">
    <source>
        <dbReference type="HAMAP-Rule" id="MF_00417"/>
    </source>
</evidence>
<dbReference type="RefSeq" id="WP_074924782.1">
    <property type="nucleotide sequence ID" value="NZ_FOWR01000001.1"/>
</dbReference>
<feature type="active site" evidence="9 11">
    <location>
        <position position="143"/>
    </location>
</feature>
<dbReference type="InterPro" id="IPR036440">
    <property type="entry name" value="Peptidase_C15-like_sf"/>
</dbReference>
<dbReference type="GO" id="GO:0006508">
    <property type="term" value="P:proteolysis"/>
    <property type="evidence" value="ECO:0007669"/>
    <property type="project" value="UniProtKB-KW"/>
</dbReference>
<protein>
    <recommendedName>
        <fullName evidence="9">Pyrrolidone-carboxylate peptidase</fullName>
        <ecNumber evidence="9">3.4.19.3</ecNumber>
    </recommendedName>
    <alternativeName>
        <fullName evidence="9">5-oxoprolyl-peptidase</fullName>
    </alternativeName>
    <alternativeName>
        <fullName evidence="9">Pyroglutamyl-peptidase I</fullName>
        <shortName evidence="9">PGP-I</shortName>
        <shortName evidence="9">Pyrase</shortName>
    </alternativeName>
</protein>
<evidence type="ECO:0000256" key="7">
    <source>
        <dbReference type="ARBA" id="ARBA00022801"/>
    </source>
</evidence>
<dbReference type="InterPro" id="IPR016125">
    <property type="entry name" value="Peptidase_C15-like"/>
</dbReference>
<dbReference type="PANTHER" id="PTHR23402:SF1">
    <property type="entry name" value="PYROGLUTAMYL-PEPTIDASE I"/>
    <property type="match status" value="1"/>
</dbReference>
<dbReference type="GO" id="GO:0005829">
    <property type="term" value="C:cytosol"/>
    <property type="evidence" value="ECO:0007669"/>
    <property type="project" value="InterPro"/>
</dbReference>
<evidence type="ECO:0000256" key="1">
    <source>
        <dbReference type="ARBA" id="ARBA00001770"/>
    </source>
</evidence>
<evidence type="ECO:0000256" key="11">
    <source>
        <dbReference type="PROSITE-ProRule" id="PRU10077"/>
    </source>
</evidence>